<sequence>DHILVPLNLLLFAAETAVTTLTCVVDVGAWEGYTVLQRNDLYALYVPYLVV</sequence>
<feature type="signal peptide" evidence="1">
    <location>
        <begin position="1"/>
        <end position="19"/>
    </location>
</feature>
<dbReference type="Proteomes" id="UP000019484">
    <property type="component" value="Unassembled WGS sequence"/>
</dbReference>
<dbReference type="RefSeq" id="XP_007722805.1">
    <property type="nucleotide sequence ID" value="XM_007724615.1"/>
</dbReference>
<dbReference type="AlphaFoldDB" id="W9YMZ4"/>
<name>W9YMZ4_9EURO</name>
<proteinExistence type="predicted"/>
<comment type="caution">
    <text evidence="2">The sequence shown here is derived from an EMBL/GenBank/DDBJ whole genome shotgun (WGS) entry which is preliminary data.</text>
</comment>
<evidence type="ECO:0000256" key="1">
    <source>
        <dbReference type="SAM" id="SignalP"/>
    </source>
</evidence>
<evidence type="ECO:0008006" key="4">
    <source>
        <dbReference type="Google" id="ProtNLM"/>
    </source>
</evidence>
<dbReference type="EMBL" id="AMWN01000003">
    <property type="protein sequence ID" value="EXJ90611.1"/>
    <property type="molecule type" value="Genomic_DNA"/>
</dbReference>
<keyword evidence="1" id="KW-0732">Signal</keyword>
<feature type="chain" id="PRO_5004933752" description="EXPERA domain-containing protein" evidence="1">
    <location>
        <begin position="20"/>
        <end position="51"/>
    </location>
</feature>
<reference evidence="2 3" key="1">
    <citation type="submission" date="2013-03" db="EMBL/GenBank/DDBJ databases">
        <title>The Genome Sequence of Capronia coronata CBS 617.96.</title>
        <authorList>
            <consortium name="The Broad Institute Genomics Platform"/>
            <person name="Cuomo C."/>
            <person name="de Hoog S."/>
            <person name="Gorbushina A."/>
            <person name="Walker B."/>
            <person name="Young S.K."/>
            <person name="Zeng Q."/>
            <person name="Gargeya S."/>
            <person name="Fitzgerald M."/>
            <person name="Haas B."/>
            <person name="Abouelleil A."/>
            <person name="Allen A.W."/>
            <person name="Alvarado L."/>
            <person name="Arachchi H.M."/>
            <person name="Berlin A.M."/>
            <person name="Chapman S.B."/>
            <person name="Gainer-Dewar J."/>
            <person name="Goldberg J."/>
            <person name="Griggs A."/>
            <person name="Gujja S."/>
            <person name="Hansen M."/>
            <person name="Howarth C."/>
            <person name="Imamovic A."/>
            <person name="Ireland A."/>
            <person name="Larimer J."/>
            <person name="McCowan C."/>
            <person name="Murphy C."/>
            <person name="Pearson M."/>
            <person name="Poon T.W."/>
            <person name="Priest M."/>
            <person name="Roberts A."/>
            <person name="Saif S."/>
            <person name="Shea T."/>
            <person name="Sisk P."/>
            <person name="Sykes S."/>
            <person name="Wortman J."/>
            <person name="Nusbaum C."/>
            <person name="Birren B."/>
        </authorList>
    </citation>
    <scope>NUCLEOTIDE SEQUENCE [LARGE SCALE GENOMIC DNA]</scope>
    <source>
        <strain evidence="2 3">CBS 617.96</strain>
    </source>
</reference>
<keyword evidence="3" id="KW-1185">Reference proteome</keyword>
<feature type="non-terminal residue" evidence="2">
    <location>
        <position position="1"/>
    </location>
</feature>
<dbReference type="GeneID" id="19158604"/>
<gene>
    <name evidence="2" type="ORF">A1O1_03714</name>
</gene>
<feature type="non-terminal residue" evidence="2">
    <location>
        <position position="51"/>
    </location>
</feature>
<dbReference type="HOGENOM" id="CLU_3111866_0_0_1"/>
<protein>
    <recommendedName>
        <fullName evidence="4">EXPERA domain-containing protein</fullName>
    </recommendedName>
</protein>
<accession>W9YMZ4</accession>
<organism evidence="2 3">
    <name type="scientific">Capronia coronata CBS 617.96</name>
    <dbReference type="NCBI Taxonomy" id="1182541"/>
    <lineage>
        <taxon>Eukaryota</taxon>
        <taxon>Fungi</taxon>
        <taxon>Dikarya</taxon>
        <taxon>Ascomycota</taxon>
        <taxon>Pezizomycotina</taxon>
        <taxon>Eurotiomycetes</taxon>
        <taxon>Chaetothyriomycetidae</taxon>
        <taxon>Chaetothyriales</taxon>
        <taxon>Herpotrichiellaceae</taxon>
        <taxon>Capronia</taxon>
    </lineage>
</organism>
<dbReference type="OrthoDB" id="433124at2759"/>
<dbReference type="STRING" id="1182541.W9YMZ4"/>
<evidence type="ECO:0000313" key="3">
    <source>
        <dbReference type="Proteomes" id="UP000019484"/>
    </source>
</evidence>
<evidence type="ECO:0000313" key="2">
    <source>
        <dbReference type="EMBL" id="EXJ90611.1"/>
    </source>
</evidence>